<dbReference type="EMBL" id="CAJPEX010000364">
    <property type="protein sequence ID" value="CAG0915297.1"/>
    <property type="molecule type" value="Genomic_DNA"/>
</dbReference>
<organism evidence="2">
    <name type="scientific">Notodromas monacha</name>
    <dbReference type="NCBI Taxonomy" id="399045"/>
    <lineage>
        <taxon>Eukaryota</taxon>
        <taxon>Metazoa</taxon>
        <taxon>Ecdysozoa</taxon>
        <taxon>Arthropoda</taxon>
        <taxon>Crustacea</taxon>
        <taxon>Oligostraca</taxon>
        <taxon>Ostracoda</taxon>
        <taxon>Podocopa</taxon>
        <taxon>Podocopida</taxon>
        <taxon>Cypridocopina</taxon>
        <taxon>Cypridoidea</taxon>
        <taxon>Cyprididae</taxon>
        <taxon>Notodromas</taxon>
    </lineage>
</organism>
<reference evidence="2" key="1">
    <citation type="submission" date="2020-11" db="EMBL/GenBank/DDBJ databases">
        <authorList>
            <person name="Tran Van P."/>
        </authorList>
    </citation>
    <scope>NUCLEOTIDE SEQUENCE</scope>
</reference>
<accession>A0A7R9BIK9</accession>
<dbReference type="AlphaFoldDB" id="A0A7R9BIK9"/>
<feature type="compositionally biased region" description="Basic and acidic residues" evidence="1">
    <location>
        <begin position="350"/>
        <end position="373"/>
    </location>
</feature>
<feature type="region of interest" description="Disordered" evidence="1">
    <location>
        <begin position="495"/>
        <end position="520"/>
    </location>
</feature>
<dbReference type="Proteomes" id="UP000678499">
    <property type="component" value="Unassembled WGS sequence"/>
</dbReference>
<feature type="region of interest" description="Disordered" evidence="1">
    <location>
        <begin position="294"/>
        <end position="379"/>
    </location>
</feature>
<sequence>MDKHKEPVKLEDNFFTTACYVKLFGHSNLSFCTFCGEVVPSSNEEKHRRTPQHMKQKFQDMTPTRRRKIEAMWHQAKRKYPSAQNVKVTMNYYDNLQCAPCRMSYSKLINNSVTSEMEIIGLEYAVDVQFHEKPSEFYCTLCETRAFQTPGMLFSHLDSSTHQLKYLSKHLGQCIEYIQDSSETSAEGLLHRVACAAKMTQGFLGACAVNSRDWQDNEAEISEFMRGRAHIRDSDELLRNLHHHMCSFGCSVTTETNCEWLSYATPYFSPAYERWNAEMTRQEQLDSQMEKIVLPPDPRRRNNQCPPVRKETAAVSTLQKDPRRRITVNDESNACVPAVPDVKPNVQNLQEKERTATSRDAPSPKRSAERRIQNEASKIIPLGRARMEIDATIAQTCPKHLRKDLEQSPRKRRISPRASSGAFSTSPKPKKRFEINSMGNTSNVLRRTVIKTFIEEMDESVLPPVPENLAGEERRFQKIEEESVDDDCKDDILLKSANDSSESSGEEDAPPLNTRTDDRVELKDKQDGHAKGLDSLAAVLQACKDCLAAFKDSGKFEELFSEKDVENFYHIIEPFLHFQLPELSFFEQKIVPELRGWIDSLKWKMEDDPSDSDAKEVHSRLTHYLHLLVENASVWCCTLKEEV</sequence>
<feature type="region of interest" description="Disordered" evidence="1">
    <location>
        <begin position="399"/>
        <end position="439"/>
    </location>
</feature>
<gene>
    <name evidence="2" type="ORF">NMOB1V02_LOCUS2948</name>
</gene>
<dbReference type="EMBL" id="OA882401">
    <property type="protein sequence ID" value="CAD7275145.1"/>
    <property type="molecule type" value="Genomic_DNA"/>
</dbReference>
<proteinExistence type="predicted"/>
<evidence type="ECO:0000313" key="2">
    <source>
        <dbReference type="EMBL" id="CAD7275145.1"/>
    </source>
</evidence>
<name>A0A7R9BIK9_9CRUS</name>
<evidence type="ECO:0000256" key="1">
    <source>
        <dbReference type="SAM" id="MobiDB-lite"/>
    </source>
</evidence>
<evidence type="ECO:0000313" key="3">
    <source>
        <dbReference type="Proteomes" id="UP000678499"/>
    </source>
</evidence>
<feature type="compositionally biased region" description="Polar residues" evidence="1">
    <location>
        <begin position="417"/>
        <end position="427"/>
    </location>
</feature>
<protein>
    <submittedName>
        <fullName evidence="2">Uncharacterized protein</fullName>
    </submittedName>
</protein>
<keyword evidence="3" id="KW-1185">Reference proteome</keyword>